<name>A0A0E9QCL7_ANGAN</name>
<reference evidence="1" key="1">
    <citation type="submission" date="2014-11" db="EMBL/GenBank/DDBJ databases">
        <authorList>
            <person name="Amaro Gonzalez C."/>
        </authorList>
    </citation>
    <scope>NUCLEOTIDE SEQUENCE</scope>
</reference>
<protein>
    <submittedName>
        <fullName evidence="1">Uncharacterized protein</fullName>
    </submittedName>
</protein>
<dbReference type="EMBL" id="GBXM01094345">
    <property type="protein sequence ID" value="JAH14232.1"/>
    <property type="molecule type" value="Transcribed_RNA"/>
</dbReference>
<organism evidence="1">
    <name type="scientific">Anguilla anguilla</name>
    <name type="common">European freshwater eel</name>
    <name type="synonym">Muraena anguilla</name>
    <dbReference type="NCBI Taxonomy" id="7936"/>
    <lineage>
        <taxon>Eukaryota</taxon>
        <taxon>Metazoa</taxon>
        <taxon>Chordata</taxon>
        <taxon>Craniata</taxon>
        <taxon>Vertebrata</taxon>
        <taxon>Euteleostomi</taxon>
        <taxon>Actinopterygii</taxon>
        <taxon>Neopterygii</taxon>
        <taxon>Teleostei</taxon>
        <taxon>Anguilliformes</taxon>
        <taxon>Anguillidae</taxon>
        <taxon>Anguilla</taxon>
    </lineage>
</organism>
<dbReference type="AlphaFoldDB" id="A0A0E9QCL7"/>
<proteinExistence type="predicted"/>
<sequence>MTARKSRFFALQVGSLCSKQARLEDRLSQDITVSPNPPQMFLS</sequence>
<accession>A0A0E9QCL7</accession>
<evidence type="ECO:0000313" key="1">
    <source>
        <dbReference type="EMBL" id="JAH14232.1"/>
    </source>
</evidence>
<reference evidence="1" key="2">
    <citation type="journal article" date="2015" name="Fish Shellfish Immunol.">
        <title>Early steps in the European eel (Anguilla anguilla)-Vibrio vulnificus interaction in the gills: Role of the RtxA13 toxin.</title>
        <authorList>
            <person name="Callol A."/>
            <person name="Pajuelo D."/>
            <person name="Ebbesson L."/>
            <person name="Teles M."/>
            <person name="MacKenzie S."/>
            <person name="Amaro C."/>
        </authorList>
    </citation>
    <scope>NUCLEOTIDE SEQUENCE</scope>
</reference>